<evidence type="ECO:0000313" key="7">
    <source>
        <dbReference type="Proteomes" id="UP000002565"/>
    </source>
</evidence>
<dbReference type="PANTHER" id="PTHR34294">
    <property type="entry name" value="TRANSCRIPTIONAL REGULATOR-RELATED"/>
    <property type="match status" value="1"/>
</dbReference>
<evidence type="ECO:0000256" key="1">
    <source>
        <dbReference type="ARBA" id="ARBA00010466"/>
    </source>
</evidence>
<dbReference type="Pfam" id="PF04198">
    <property type="entry name" value="Sugar-bind"/>
    <property type="match status" value="1"/>
</dbReference>
<protein>
    <submittedName>
        <fullName evidence="6">Putative sugar-binding domain protein</fullName>
    </submittedName>
</protein>
<keyword evidence="4" id="KW-0804">Transcription</keyword>
<evidence type="ECO:0000259" key="5">
    <source>
        <dbReference type="Pfam" id="PF04198"/>
    </source>
</evidence>
<dbReference type="PANTHER" id="PTHR34294:SF1">
    <property type="entry name" value="TRANSCRIPTIONAL REGULATOR LSRR"/>
    <property type="match status" value="1"/>
</dbReference>
<keyword evidence="2" id="KW-0805">Transcription regulation</keyword>
<dbReference type="InterPro" id="IPR007324">
    <property type="entry name" value="Sugar-bd_dom_put"/>
</dbReference>
<comment type="similarity">
    <text evidence="1">Belongs to the SorC transcriptional regulatory family.</text>
</comment>
<accession>A0A0F6AU50</accession>
<gene>
    <name evidence="6" type="ordered locus">BAbS19_II03470</name>
</gene>
<dbReference type="SMR" id="A0A0F6AU50"/>
<sequence length="401" mass="44044">MALTLSLNTNPLVNRFAEPDDLIETVARDLRLRDLQLTHEFINPSWQASTIRRLTRDMDRALQRTGVRVTSGMTGPYGRLNHFGHPDRDVRRYYVDWFKTFADIIGDLGGKSVGTQFAIFTYKDFDDPARREELIKIAIDCWAEVAEHAAGAGLDYVFWEPMSIGREFGEEGLPLMALGHAGANFMRREIEHGDHEVIGIGHGRTLSAAVGYMPRVMANDLRFVSLLGGLTRNFAANPHDVMHRIAEKTGMPAYVMPVPFFANTAEDREVLLAQRGVTTVFDMGCRAELKIVGIGTVDAQAQLVTSGMIELGEVEEIANLGGVGEMLGHFFNANGQWLETALTGRTIAASVENADMSRIVALAGGLSKVDAIRAVLKSGRLYGLITDERTAKALIGQPNGK</sequence>
<dbReference type="AlphaFoldDB" id="A0A0F6AU50"/>
<dbReference type="HOGENOM" id="CLU_054506_0_0_5"/>
<evidence type="ECO:0000256" key="2">
    <source>
        <dbReference type="ARBA" id="ARBA00023015"/>
    </source>
</evidence>
<dbReference type="EMBL" id="CP000888">
    <property type="protein sequence ID" value="ACD73856.1"/>
    <property type="molecule type" value="Genomic_DNA"/>
</dbReference>
<reference evidence="6 7" key="1">
    <citation type="journal article" date="2008" name="PLoS ONE">
        <title>Genome sequence of Brucella abortus vaccine strain S19 compared to virulent strains yields candidate virulence genes.</title>
        <authorList>
            <person name="Crasta O.R."/>
            <person name="Folkerts O."/>
            <person name="Fei Z."/>
            <person name="Mane S.P."/>
            <person name="Evans C."/>
            <person name="Martino-Catt S."/>
            <person name="Bricker B."/>
            <person name="Yu G."/>
            <person name="Du L."/>
            <person name="Sobral B.W."/>
        </authorList>
    </citation>
    <scope>NUCLEOTIDE SEQUENCE [LARGE SCALE GENOMIC DNA]</scope>
    <source>
        <strain evidence="6 7">S19</strain>
    </source>
</reference>
<dbReference type="KEGG" id="bmc:BAbS19_II03470"/>
<dbReference type="GO" id="GO:0030246">
    <property type="term" value="F:carbohydrate binding"/>
    <property type="evidence" value="ECO:0007669"/>
    <property type="project" value="InterPro"/>
</dbReference>
<evidence type="ECO:0000256" key="4">
    <source>
        <dbReference type="ARBA" id="ARBA00023163"/>
    </source>
</evidence>
<dbReference type="RefSeq" id="WP_012460467.1">
    <property type="nucleotide sequence ID" value="NC_010740.1"/>
</dbReference>
<dbReference type="SUPFAM" id="SSF51658">
    <property type="entry name" value="Xylose isomerase-like"/>
    <property type="match status" value="1"/>
</dbReference>
<dbReference type="Proteomes" id="UP000002565">
    <property type="component" value="Chromosome 2"/>
</dbReference>
<keyword evidence="3" id="KW-0238">DNA-binding</keyword>
<dbReference type="InterPro" id="IPR036237">
    <property type="entry name" value="Xyl_isomerase-like_sf"/>
</dbReference>
<evidence type="ECO:0000256" key="3">
    <source>
        <dbReference type="ARBA" id="ARBA00023125"/>
    </source>
</evidence>
<dbReference type="GO" id="GO:0003677">
    <property type="term" value="F:DNA binding"/>
    <property type="evidence" value="ECO:0007669"/>
    <property type="project" value="UniProtKB-KW"/>
</dbReference>
<dbReference type="Gene3D" id="3.40.50.1360">
    <property type="match status" value="1"/>
</dbReference>
<evidence type="ECO:0000313" key="6">
    <source>
        <dbReference type="EMBL" id="ACD73856.1"/>
    </source>
</evidence>
<name>A0A0F6AU50_BRUA1</name>
<proteinExistence type="inferred from homology"/>
<dbReference type="InterPro" id="IPR037171">
    <property type="entry name" value="NagB/RpiA_transferase-like"/>
</dbReference>
<dbReference type="Gene3D" id="3.20.20.150">
    <property type="entry name" value="Divalent-metal-dependent TIM barrel enzymes"/>
    <property type="match status" value="1"/>
</dbReference>
<feature type="domain" description="Sugar-binding" evidence="5">
    <location>
        <begin position="173"/>
        <end position="395"/>
    </location>
</feature>
<dbReference type="InterPro" id="IPR051054">
    <property type="entry name" value="SorC_transcr_regulators"/>
</dbReference>
<organism evidence="6 7">
    <name type="scientific">Brucella abortus (strain S19)</name>
    <dbReference type="NCBI Taxonomy" id="430066"/>
    <lineage>
        <taxon>Bacteria</taxon>
        <taxon>Pseudomonadati</taxon>
        <taxon>Pseudomonadota</taxon>
        <taxon>Alphaproteobacteria</taxon>
        <taxon>Hyphomicrobiales</taxon>
        <taxon>Brucellaceae</taxon>
        <taxon>Brucella/Ochrobactrum group</taxon>
        <taxon>Brucella</taxon>
    </lineage>
</organism>
<dbReference type="SUPFAM" id="SSF100950">
    <property type="entry name" value="NagB/RpiA/CoA transferase-like"/>
    <property type="match status" value="1"/>
</dbReference>